<protein>
    <submittedName>
        <fullName evidence="1">Uncharacterized protein</fullName>
    </submittedName>
</protein>
<dbReference type="Proteomes" id="UP001176961">
    <property type="component" value="Unassembled WGS sequence"/>
</dbReference>
<dbReference type="AlphaFoldDB" id="A0AA36DM07"/>
<sequence length="77" mass="8492">MILLHQRLCQWSFTGLPNALVGLGLRLDLLFLSVHGGQWFHHHPMRVKATSSSCLASFVAPNIDKGIDDPSSNVILL</sequence>
<reference evidence="1" key="1">
    <citation type="submission" date="2023-07" db="EMBL/GenBank/DDBJ databases">
        <authorList>
            <consortium name="CYATHOMIX"/>
        </authorList>
    </citation>
    <scope>NUCLEOTIDE SEQUENCE</scope>
    <source>
        <strain evidence="1">N/A</strain>
    </source>
</reference>
<dbReference type="EMBL" id="CATQJL010000001">
    <property type="protein sequence ID" value="CAJ0590171.1"/>
    <property type="molecule type" value="Genomic_DNA"/>
</dbReference>
<name>A0AA36DM07_CYLNA</name>
<accession>A0AA36DM07</accession>
<comment type="caution">
    <text evidence="1">The sequence shown here is derived from an EMBL/GenBank/DDBJ whole genome shotgun (WGS) entry which is preliminary data.</text>
</comment>
<gene>
    <name evidence="1" type="ORF">CYNAS_LOCUS2154</name>
</gene>
<evidence type="ECO:0000313" key="1">
    <source>
        <dbReference type="EMBL" id="CAJ0590171.1"/>
    </source>
</evidence>
<keyword evidence="2" id="KW-1185">Reference proteome</keyword>
<organism evidence="1 2">
    <name type="scientific">Cylicocyclus nassatus</name>
    <name type="common">Nematode worm</name>
    <dbReference type="NCBI Taxonomy" id="53992"/>
    <lineage>
        <taxon>Eukaryota</taxon>
        <taxon>Metazoa</taxon>
        <taxon>Ecdysozoa</taxon>
        <taxon>Nematoda</taxon>
        <taxon>Chromadorea</taxon>
        <taxon>Rhabditida</taxon>
        <taxon>Rhabditina</taxon>
        <taxon>Rhabditomorpha</taxon>
        <taxon>Strongyloidea</taxon>
        <taxon>Strongylidae</taxon>
        <taxon>Cylicocyclus</taxon>
    </lineage>
</organism>
<evidence type="ECO:0000313" key="2">
    <source>
        <dbReference type="Proteomes" id="UP001176961"/>
    </source>
</evidence>
<proteinExistence type="predicted"/>